<reference evidence="1 2" key="1">
    <citation type="journal article" date="2018" name="Front. Microbiol.">
        <title>Genome-Wide Analysis of Corynespora cassiicola Leaf Fall Disease Putative Effectors.</title>
        <authorList>
            <person name="Lopez D."/>
            <person name="Ribeiro S."/>
            <person name="Label P."/>
            <person name="Fumanal B."/>
            <person name="Venisse J.S."/>
            <person name="Kohler A."/>
            <person name="de Oliveira R.R."/>
            <person name="Labutti K."/>
            <person name="Lipzen A."/>
            <person name="Lail K."/>
            <person name="Bauer D."/>
            <person name="Ohm R.A."/>
            <person name="Barry K.W."/>
            <person name="Spatafora J."/>
            <person name="Grigoriev I.V."/>
            <person name="Martin F.M."/>
            <person name="Pujade-Renaud V."/>
        </authorList>
    </citation>
    <scope>NUCLEOTIDE SEQUENCE [LARGE SCALE GENOMIC DNA]</scope>
    <source>
        <strain evidence="1 2">Philippines</strain>
    </source>
</reference>
<protein>
    <submittedName>
        <fullName evidence="1">Uncharacterized protein</fullName>
    </submittedName>
</protein>
<gene>
    <name evidence="1" type="ORF">BS50DRAFT_137447</name>
</gene>
<name>A0A2T2N9K1_CORCC</name>
<evidence type="ECO:0000313" key="2">
    <source>
        <dbReference type="Proteomes" id="UP000240883"/>
    </source>
</evidence>
<sequence>MGWGNNGNAFFFLCSDLLDRTEELEGRWMGWLACFFGRWSSRRGRFRRAWLLPFALEADDGRCPALACPLSSTPYRRSAQGVFGNRHLRRAMGGRPPLPKKSQGLMEDGQFGLTTRSPLGQEALVSCATVRRPSLLSPPPPNSCALHNVLPAWEFKGWEVLVLVLVLHRACYFAR</sequence>
<organism evidence="1 2">
    <name type="scientific">Corynespora cassiicola Philippines</name>
    <dbReference type="NCBI Taxonomy" id="1448308"/>
    <lineage>
        <taxon>Eukaryota</taxon>
        <taxon>Fungi</taxon>
        <taxon>Dikarya</taxon>
        <taxon>Ascomycota</taxon>
        <taxon>Pezizomycotina</taxon>
        <taxon>Dothideomycetes</taxon>
        <taxon>Pleosporomycetidae</taxon>
        <taxon>Pleosporales</taxon>
        <taxon>Corynesporascaceae</taxon>
        <taxon>Corynespora</taxon>
    </lineage>
</organism>
<dbReference type="AlphaFoldDB" id="A0A2T2N9K1"/>
<accession>A0A2T2N9K1</accession>
<dbReference type="Proteomes" id="UP000240883">
    <property type="component" value="Unassembled WGS sequence"/>
</dbReference>
<dbReference type="EMBL" id="KZ678142">
    <property type="protein sequence ID" value="PSN62107.1"/>
    <property type="molecule type" value="Genomic_DNA"/>
</dbReference>
<proteinExistence type="predicted"/>
<evidence type="ECO:0000313" key="1">
    <source>
        <dbReference type="EMBL" id="PSN62107.1"/>
    </source>
</evidence>
<keyword evidence="2" id="KW-1185">Reference proteome</keyword>